<evidence type="ECO:0000313" key="10">
    <source>
        <dbReference type="Proteomes" id="UP001530315"/>
    </source>
</evidence>
<dbReference type="CDD" id="cd09233">
    <property type="entry name" value="ACE1-Sec16-like"/>
    <property type="match status" value="1"/>
</dbReference>
<comment type="caution">
    <text evidence="9">The sequence shown here is derived from an EMBL/GenBank/DDBJ whole genome shotgun (WGS) entry which is preliminary data.</text>
</comment>
<accession>A0ABD3QIF2</accession>
<dbReference type="SMART" id="SM00456">
    <property type="entry name" value="WW"/>
    <property type="match status" value="9"/>
</dbReference>
<feature type="domain" description="WW" evidence="8">
    <location>
        <begin position="877"/>
        <end position="911"/>
    </location>
</feature>
<feature type="domain" description="WW" evidence="8">
    <location>
        <begin position="773"/>
        <end position="806"/>
    </location>
</feature>
<reference evidence="9 10" key="1">
    <citation type="submission" date="2024-10" db="EMBL/GenBank/DDBJ databases">
        <title>Updated reference genomes for cyclostephanoid diatoms.</title>
        <authorList>
            <person name="Roberts W.R."/>
            <person name="Alverson A.J."/>
        </authorList>
    </citation>
    <scope>NUCLEOTIDE SEQUENCE [LARGE SCALE GENOMIC DNA]</scope>
    <source>
        <strain evidence="9 10">AJA276-08</strain>
    </source>
</reference>
<feature type="domain" description="WW" evidence="8">
    <location>
        <begin position="1025"/>
        <end position="1059"/>
    </location>
</feature>
<evidence type="ECO:0000256" key="4">
    <source>
        <dbReference type="ARBA" id="ARBA00022824"/>
    </source>
</evidence>
<dbReference type="Pfam" id="PF12932">
    <property type="entry name" value="Sec16"/>
    <property type="match status" value="1"/>
</dbReference>
<dbReference type="InterPro" id="IPR036020">
    <property type="entry name" value="WW_dom_sf"/>
</dbReference>
<keyword evidence="3 6" id="KW-0813">Transport</keyword>
<dbReference type="InterPro" id="IPR024340">
    <property type="entry name" value="Sec16_CCD"/>
</dbReference>
<evidence type="ECO:0000256" key="7">
    <source>
        <dbReference type="SAM" id="MobiDB-lite"/>
    </source>
</evidence>
<comment type="subcellular location">
    <subcellularLocation>
        <location evidence="1">Endoplasmic reticulum</location>
    </subcellularLocation>
</comment>
<dbReference type="InterPro" id="IPR024298">
    <property type="entry name" value="Sec16_Sec23-bd"/>
</dbReference>
<evidence type="ECO:0000256" key="2">
    <source>
        <dbReference type="ARBA" id="ARBA00005927"/>
    </source>
</evidence>
<feature type="domain" description="WW" evidence="8">
    <location>
        <begin position="269"/>
        <end position="303"/>
    </location>
</feature>
<evidence type="ECO:0000256" key="6">
    <source>
        <dbReference type="RuleBase" id="RU364101"/>
    </source>
</evidence>
<dbReference type="Gene3D" id="1.25.40.1030">
    <property type="match status" value="1"/>
</dbReference>
<dbReference type="PANTHER" id="PTHR13402">
    <property type="entry name" value="RGPR-RELATED"/>
    <property type="match status" value="1"/>
</dbReference>
<feature type="compositionally biased region" description="Polar residues" evidence="7">
    <location>
        <begin position="1928"/>
        <end position="1937"/>
    </location>
</feature>
<feature type="domain" description="WW" evidence="8">
    <location>
        <begin position="413"/>
        <end position="447"/>
    </location>
</feature>
<dbReference type="Pfam" id="PF00397">
    <property type="entry name" value="WW"/>
    <property type="match status" value="9"/>
</dbReference>
<feature type="compositionally biased region" description="Basic and acidic residues" evidence="7">
    <location>
        <begin position="1958"/>
        <end position="1968"/>
    </location>
</feature>
<dbReference type="PROSITE" id="PS01159">
    <property type="entry name" value="WW_DOMAIN_1"/>
    <property type="match status" value="9"/>
</dbReference>
<keyword evidence="5 6" id="KW-0931">ER-Golgi transport</keyword>
<dbReference type="Proteomes" id="UP001530315">
    <property type="component" value="Unassembled WGS sequence"/>
</dbReference>
<protein>
    <recommendedName>
        <fullName evidence="6">Protein transport protein sec16</fullName>
    </recommendedName>
</protein>
<dbReference type="CDD" id="cd00201">
    <property type="entry name" value="WW"/>
    <property type="match status" value="9"/>
</dbReference>
<feature type="compositionally biased region" description="Low complexity" evidence="7">
    <location>
        <begin position="984"/>
        <end position="998"/>
    </location>
</feature>
<gene>
    <name evidence="9" type="ORF">ACHAW5_001544</name>
</gene>
<dbReference type="PANTHER" id="PTHR13402:SF6">
    <property type="entry name" value="SECRETORY 16, ISOFORM I"/>
    <property type="match status" value="1"/>
</dbReference>
<feature type="region of interest" description="Disordered" evidence="7">
    <location>
        <begin position="546"/>
        <end position="648"/>
    </location>
</feature>
<feature type="compositionally biased region" description="Pro residues" evidence="7">
    <location>
        <begin position="33"/>
        <end position="52"/>
    </location>
</feature>
<comment type="similarity">
    <text evidence="2 6">Belongs to the SEC16 family.</text>
</comment>
<evidence type="ECO:0000256" key="1">
    <source>
        <dbReference type="ARBA" id="ARBA00004240"/>
    </source>
</evidence>
<evidence type="ECO:0000256" key="3">
    <source>
        <dbReference type="ARBA" id="ARBA00022448"/>
    </source>
</evidence>
<evidence type="ECO:0000259" key="8">
    <source>
        <dbReference type="PROSITE" id="PS50020"/>
    </source>
</evidence>
<dbReference type="InterPro" id="IPR001202">
    <property type="entry name" value="WW_dom"/>
</dbReference>
<evidence type="ECO:0000313" key="9">
    <source>
        <dbReference type="EMBL" id="KAL3800225.1"/>
    </source>
</evidence>
<feature type="region of interest" description="Disordered" evidence="7">
    <location>
        <begin position="1912"/>
        <end position="2010"/>
    </location>
</feature>
<proteinExistence type="inferred from homology"/>
<keyword evidence="4 6" id="KW-0256">Endoplasmic reticulum</keyword>
<feature type="domain" description="WW" evidence="8">
    <location>
        <begin position="1241"/>
        <end position="1275"/>
    </location>
</feature>
<feature type="compositionally biased region" description="Polar residues" evidence="7">
    <location>
        <begin position="2127"/>
        <end position="2138"/>
    </location>
</feature>
<dbReference type="GO" id="GO:0016192">
    <property type="term" value="P:vesicle-mediated transport"/>
    <property type="evidence" value="ECO:0007669"/>
    <property type="project" value="UniProtKB-KW"/>
</dbReference>
<keyword evidence="6" id="KW-0653">Protein transport</keyword>
<feature type="compositionally biased region" description="Basic and acidic residues" evidence="7">
    <location>
        <begin position="1977"/>
        <end position="1986"/>
    </location>
</feature>
<dbReference type="GO" id="GO:0015031">
    <property type="term" value="P:protein transport"/>
    <property type="evidence" value="ECO:0007669"/>
    <property type="project" value="UniProtKB-KW"/>
</dbReference>
<name>A0ABD3QIF2_9STRA</name>
<feature type="region of interest" description="Disordered" evidence="7">
    <location>
        <begin position="2055"/>
        <end position="2138"/>
    </location>
</feature>
<feature type="region of interest" description="Disordered" evidence="7">
    <location>
        <begin position="975"/>
        <end position="998"/>
    </location>
</feature>
<dbReference type="Gene3D" id="2.20.70.10">
    <property type="match status" value="9"/>
</dbReference>
<feature type="region of interest" description="Disordered" evidence="7">
    <location>
        <begin position="27"/>
        <end position="73"/>
    </location>
</feature>
<dbReference type="PROSITE" id="PS50020">
    <property type="entry name" value="WW_DOMAIN_2"/>
    <property type="match status" value="9"/>
</dbReference>
<dbReference type="SUPFAM" id="SSF51045">
    <property type="entry name" value="WW domain"/>
    <property type="match status" value="9"/>
</dbReference>
<feature type="domain" description="WW" evidence="8">
    <location>
        <begin position="1130"/>
        <end position="1164"/>
    </location>
</feature>
<feature type="domain" description="WW" evidence="8">
    <location>
        <begin position="659"/>
        <end position="693"/>
    </location>
</feature>
<organism evidence="9 10">
    <name type="scientific">Stephanodiscus triporus</name>
    <dbReference type="NCBI Taxonomy" id="2934178"/>
    <lineage>
        <taxon>Eukaryota</taxon>
        <taxon>Sar</taxon>
        <taxon>Stramenopiles</taxon>
        <taxon>Ochrophyta</taxon>
        <taxon>Bacillariophyta</taxon>
        <taxon>Coscinodiscophyceae</taxon>
        <taxon>Thalassiosirophycidae</taxon>
        <taxon>Stephanodiscales</taxon>
        <taxon>Stephanodiscaceae</taxon>
        <taxon>Stephanodiscus</taxon>
    </lineage>
</organism>
<keyword evidence="10" id="KW-1185">Reference proteome</keyword>
<evidence type="ECO:0000256" key="5">
    <source>
        <dbReference type="ARBA" id="ARBA00022892"/>
    </source>
</evidence>
<dbReference type="EMBL" id="JALLAZ020000221">
    <property type="protein sequence ID" value="KAL3800225.1"/>
    <property type="molecule type" value="Genomic_DNA"/>
</dbReference>
<keyword evidence="6" id="KW-0472">Membrane</keyword>
<sequence>MTNVPIESTAVPVAGSRLDAPSVHPVVAAAPPHHAPPPPPPPPRLVVPPPPAAADAQPLAIAPPPPTTPSIAAVSPRFATGPVALAPPATLPPAPDTIPTTLYSATSPPIYLNDLIPTAPSSRVTEWDAMSDYQIHVSEEDFTDALPCVAEESNEGLDVGDVTQQQSAFSVAAEEYEVMERSPAPMPIEPGIARIPPHPQRSQYSTGCNSTESMVAYSMVVEADRMSDYQAQVTDDDIPPSSTPAEEEQHDSFAFTTEEEKLSDDAVHYLLPEGWIECVDQTTSKVYYYNSTTEVSSWDRPNTHPEKGDENTQAILGDQISDEAPATAGIVDAIQIAAAEAVRPTEEVAEAIEVPASMAAYSMVVEADRMSDYQAQVTDDDIPPSSTPAEEEQHDSFAFTTEEEKLSDDAVHYLLPEGWIECVDQTTSKVYYYNSTTEVSSWDRPNTHPEKGDENTQAILGDQISDEAPATAGIVDAIQIAAAEALGPTEEVAEAIEVPEERTIPTDSNLIKLAVKVEEVLPEGWIESHDETTGMIYFYNETSGVSQWDRPSVESPPTVSDDGTKKETIVDDASGNENTSVAPSVTGPGQYVDLPYSTDESHEQHSVSSAAINAVPMPATIEPRQDDDGLSTQPQPSDTLHALSEPSAETDVCRNLSFESLPPNWIDAIDPITGKVYYYNETSGETTWNRPFMDERLDSLITDGEAKEGEVDALEEEESAEEDVLANSKSHGESLLDPVAQPVVAGGHEGGVKGEEVKLPSVTKQQRQQGAPRKLLPGWVEAVDQSGKTYYYHQVTGMSTWERPELEERAAADTATFVAPSDDTSADEAEIGDGSSAANSTGQTRPAIPIEDEDSIAVVDIPEYTSASHQQELQDEKPKEEEWIEATDPASGNVYYYNPTTGETSWTKPDPYQTDDDALKDAELSEVYSLANKNGGIAESEMHSVSVDDDIKEVADNPNVMKGPPSVEALDEGWTQVNHPSPASNQGGDDLLLSSGNGNDSVLPKGWIDANDSTTILQQQEHQENYTEAEWVEVTDPSSGNKYFYNPSTGETSWTKPEVSQIDNYLSKKAEMSEVDDEVNVVDVVSAEEDFAVDEPEIHAASLESEVGSTGQSNGLIGMPSPQELQEEESQKEEEWIETSDPASGNTYYFNPATGETSWMKPERCRTDVDARKEVEILGTSEIAIEDVFPGKESFAKDKPEMQHVSVDDHYIKEVDDDPDVTEEVNNPLLDTSPSALDIHMSLPEGWVKVNDQTSGMAYYYNAISGETTWDHPAKKEVLAKEEPIISSKDATFAQPRTNAGVSANRRPRPAYAIATFGFGGRLCVMMPRVAASLSGAVPRGRDRPTTMRRGPVVIHRLCNLIPRNHEYFIPSTVTPFGPLIKNKEDRVLSYLENMSSSPENLLWNVINIAAQNKGRLRNDKKAKKAIVDLLLASKTENRMKGEKQTHIPLTSPPTSDLTEVQDLLLRGERESAVSEALTQKNYALALLIASMCDRTTYRITARRFADEALAVGSPLHTATLLFSDNLEIPDDEELLDPYGKRARKKSFWYDDEIYGTLVETWREQLASIMCNQTAGWERFVVSLGDRLLQLGQCHAAHVCYLVSFSSFGPPSKNTTRLALLGCDHRNPMNQMLMTPQSIQSFQRTEAFEWARRRGNRKTHIPSLQPFKFRYAELLADFGYEELAREYLLSVHSCIGLGSDKTSNIPSAATQDLNFIESLKLLDDRICGSSGAKQSSWESEDKSKGGMASLALGSIVKSVLGKKPKAAVMPPEQKQDNQDTIFSHQDDYQIEESSPHKPELSLSPQRVELHKKPQVTDGNAVASTTLARDEGYIATKPTFKQGATVVDTPKSSGFLSNPFSHNTPASIRGTAASKSLPIDATHIAAKPSFKPAPMAIDTPKPSGFLSDPFSHNTPANIRGPVVGEGNGPSMNGQQGPPSSAPPMFWGDNVKNEGEEEPTYQKEEEKKEMILSTPSQASKKDETKKAPVSEPPRSTGWLSKLLGRDAESKATVADVGEEMQAYYDEKLKRWIFPGDDPAEVAKPMAPPPIIPMNANAAPATPAPASNDPLAALMAPPPSRSVSSMKKGMPTATGRHSNLVDPYSSGAKKGVSPASPMMTTPNFAVFQPRPTSGQTPSDPI</sequence>
<dbReference type="GO" id="GO:0070971">
    <property type="term" value="C:endoplasmic reticulum exit site"/>
    <property type="evidence" value="ECO:0007669"/>
    <property type="project" value="UniProtKB-ARBA"/>
</dbReference>
<dbReference type="Pfam" id="PF12931">
    <property type="entry name" value="TPR_Sec16"/>
    <property type="match status" value="1"/>
</dbReference>
<feature type="domain" description="WW" evidence="8">
    <location>
        <begin position="519"/>
        <end position="553"/>
    </location>
</feature>
<feature type="region of interest" description="Disordered" evidence="7">
    <location>
        <begin position="821"/>
        <end position="852"/>
    </location>
</feature>